<keyword evidence="3" id="KW-1185">Reference proteome</keyword>
<name>A0A0S4QWV3_9ACTN</name>
<protein>
    <submittedName>
        <fullName evidence="2">Uncharacterized protein</fullName>
    </submittedName>
</protein>
<keyword evidence="1" id="KW-1133">Transmembrane helix</keyword>
<feature type="transmembrane region" description="Helical" evidence="1">
    <location>
        <begin position="37"/>
        <end position="58"/>
    </location>
</feature>
<dbReference type="AlphaFoldDB" id="A0A0S4QWV3"/>
<reference evidence="3" key="1">
    <citation type="submission" date="2015-11" db="EMBL/GenBank/DDBJ databases">
        <authorList>
            <person name="Varghese N."/>
        </authorList>
    </citation>
    <scope>NUCLEOTIDE SEQUENCE [LARGE SCALE GENOMIC DNA]</scope>
    <source>
        <strain evidence="3">DSM 45899</strain>
    </source>
</reference>
<gene>
    <name evidence="2" type="ORF">Ga0074812_13469</name>
</gene>
<keyword evidence="1" id="KW-0472">Membrane</keyword>
<evidence type="ECO:0000256" key="1">
    <source>
        <dbReference type="SAM" id="Phobius"/>
    </source>
</evidence>
<organism evidence="2 3">
    <name type="scientific">Parafrankia irregularis</name>
    <dbReference type="NCBI Taxonomy" id="795642"/>
    <lineage>
        <taxon>Bacteria</taxon>
        <taxon>Bacillati</taxon>
        <taxon>Actinomycetota</taxon>
        <taxon>Actinomycetes</taxon>
        <taxon>Frankiales</taxon>
        <taxon>Frankiaceae</taxon>
        <taxon>Parafrankia</taxon>
    </lineage>
</organism>
<accession>A0A0S4QWV3</accession>
<sequence length="60" mass="6328">MCCEDLVCARCAAPVAEGRCPSCRAARESLHHSSFTISPQLLIAVVAVLLAVLVVAGYRV</sequence>
<evidence type="ECO:0000313" key="2">
    <source>
        <dbReference type="EMBL" id="CUU60039.1"/>
    </source>
</evidence>
<keyword evidence="1" id="KW-0812">Transmembrane</keyword>
<dbReference type="Proteomes" id="UP000198802">
    <property type="component" value="Unassembled WGS sequence"/>
</dbReference>
<proteinExistence type="predicted"/>
<dbReference type="EMBL" id="FAOZ01000034">
    <property type="protein sequence ID" value="CUU60039.1"/>
    <property type="molecule type" value="Genomic_DNA"/>
</dbReference>
<evidence type="ECO:0000313" key="3">
    <source>
        <dbReference type="Proteomes" id="UP000198802"/>
    </source>
</evidence>